<dbReference type="OrthoDB" id="9807069at2"/>
<gene>
    <name evidence="5" type="ORF">Mag101_17290</name>
</gene>
<evidence type="ECO:0000313" key="6">
    <source>
        <dbReference type="Proteomes" id="UP000188219"/>
    </source>
</evidence>
<dbReference type="GO" id="GO:0003677">
    <property type="term" value="F:DNA binding"/>
    <property type="evidence" value="ECO:0007669"/>
    <property type="project" value="UniProtKB-KW"/>
</dbReference>
<evidence type="ECO:0000259" key="4">
    <source>
        <dbReference type="PROSITE" id="PS51118"/>
    </source>
</evidence>
<reference evidence="5" key="1">
    <citation type="submission" date="2017-02" db="EMBL/GenBank/DDBJ databases">
        <title>Genome of Microbulbifer agarilyticus GP101.</title>
        <authorList>
            <person name="Jung J."/>
            <person name="Bae S.S."/>
            <person name="Baek K."/>
        </authorList>
    </citation>
    <scope>NUCLEOTIDE SEQUENCE [LARGE SCALE GENOMIC DNA]</scope>
    <source>
        <strain evidence="5">GP101</strain>
    </source>
</reference>
<dbReference type="KEGG" id="maga:Mag101_17290"/>
<dbReference type="InterPro" id="IPR002577">
    <property type="entry name" value="HTH_HxlR"/>
</dbReference>
<name>A0A1Q2M959_9GAMM</name>
<keyword evidence="6" id="KW-1185">Reference proteome</keyword>
<evidence type="ECO:0000313" key="5">
    <source>
        <dbReference type="EMBL" id="AQQ69189.1"/>
    </source>
</evidence>
<dbReference type="STRING" id="260552.Mag101_17290"/>
<dbReference type="Gene3D" id="1.10.10.10">
    <property type="entry name" value="Winged helix-like DNA-binding domain superfamily/Winged helix DNA-binding domain"/>
    <property type="match status" value="2"/>
</dbReference>
<dbReference type="InterPro" id="IPR036390">
    <property type="entry name" value="WH_DNA-bd_sf"/>
</dbReference>
<evidence type="ECO:0000256" key="3">
    <source>
        <dbReference type="ARBA" id="ARBA00023163"/>
    </source>
</evidence>
<dbReference type="EMBL" id="CP019650">
    <property type="protein sequence ID" value="AQQ69189.1"/>
    <property type="molecule type" value="Genomic_DNA"/>
</dbReference>
<dbReference type="AlphaFoldDB" id="A0A1Q2M959"/>
<evidence type="ECO:0000256" key="1">
    <source>
        <dbReference type="ARBA" id="ARBA00023015"/>
    </source>
</evidence>
<keyword evidence="1" id="KW-0805">Transcription regulation</keyword>
<proteinExistence type="predicted"/>
<protein>
    <recommendedName>
        <fullName evidence="4">HTH hxlR-type domain-containing protein</fullName>
    </recommendedName>
</protein>
<accession>A0A1Q2M959</accession>
<dbReference type="PROSITE" id="PS51118">
    <property type="entry name" value="HTH_HXLR"/>
    <property type="match status" value="2"/>
</dbReference>
<evidence type="ECO:0000256" key="2">
    <source>
        <dbReference type="ARBA" id="ARBA00023125"/>
    </source>
</evidence>
<dbReference type="InterPro" id="IPR011991">
    <property type="entry name" value="ArsR-like_HTH"/>
</dbReference>
<dbReference type="PANTHER" id="PTHR33204:SF18">
    <property type="entry name" value="TRANSCRIPTIONAL REGULATORY PROTEIN"/>
    <property type="match status" value="1"/>
</dbReference>
<dbReference type="PANTHER" id="PTHR33204">
    <property type="entry name" value="TRANSCRIPTIONAL REGULATOR, MARR FAMILY"/>
    <property type="match status" value="1"/>
</dbReference>
<dbReference type="InterPro" id="IPR036388">
    <property type="entry name" value="WH-like_DNA-bd_sf"/>
</dbReference>
<dbReference type="Pfam" id="PF01638">
    <property type="entry name" value="HxlR"/>
    <property type="match status" value="2"/>
</dbReference>
<dbReference type="GO" id="GO:0006355">
    <property type="term" value="P:regulation of DNA-templated transcription"/>
    <property type="evidence" value="ECO:0007669"/>
    <property type="project" value="UniProtKB-ARBA"/>
</dbReference>
<keyword evidence="3" id="KW-0804">Transcription</keyword>
<organism evidence="5 6">
    <name type="scientific">Microbulbifer agarilyticus</name>
    <dbReference type="NCBI Taxonomy" id="260552"/>
    <lineage>
        <taxon>Bacteria</taxon>
        <taxon>Pseudomonadati</taxon>
        <taxon>Pseudomonadota</taxon>
        <taxon>Gammaproteobacteria</taxon>
        <taxon>Cellvibrionales</taxon>
        <taxon>Microbulbiferaceae</taxon>
        <taxon>Microbulbifer</taxon>
    </lineage>
</organism>
<sequence>MNSGLLINRAVAGGLDVIGDRWSLLILRDAFLGRRRFEEIRAHTGASRATLTRRLAALVDADVLYRKAYGTGSRVEYRLTATGQELFGASLLAWQWESRWDHGEQLPARLRHSVCGSPLHPRAQCRACAEEVTLDSVDWNLPAAGLEPQFEELRSIGGQRRVRAEQATGSDRDLATVSNLIGDRWTLLILIAAFFGVRRYDDYARHLSIASNILTQRLRFLVEAEVLERIRYQQNPPRYEYRLAPRGRDLYPLVMVMRQWAEQRLPPDQRPLALRHKGCGKPLVIDVVCGECGQKPWPLDVTRSETR</sequence>
<dbReference type="RefSeq" id="WP_077407763.1">
    <property type="nucleotide sequence ID" value="NZ_CP019650.1"/>
</dbReference>
<dbReference type="Proteomes" id="UP000188219">
    <property type="component" value="Chromosome"/>
</dbReference>
<feature type="domain" description="HTH hxlR-type" evidence="4">
    <location>
        <begin position="9"/>
        <end position="105"/>
    </location>
</feature>
<dbReference type="SUPFAM" id="SSF46785">
    <property type="entry name" value="Winged helix' DNA-binding domain"/>
    <property type="match status" value="2"/>
</dbReference>
<keyword evidence="2" id="KW-0238">DNA-binding</keyword>
<feature type="domain" description="HTH hxlR-type" evidence="4">
    <location>
        <begin position="170"/>
        <end position="269"/>
    </location>
</feature>
<dbReference type="CDD" id="cd00090">
    <property type="entry name" value="HTH_ARSR"/>
    <property type="match status" value="1"/>
</dbReference>